<evidence type="ECO:0000259" key="2">
    <source>
        <dbReference type="PROSITE" id="PS50146"/>
    </source>
</evidence>
<dbReference type="PROSITE" id="PS50146">
    <property type="entry name" value="DAGK"/>
    <property type="match status" value="1"/>
</dbReference>
<accession>A0A813YL86</accession>
<proteinExistence type="predicted"/>
<dbReference type="OrthoDB" id="10039103at2759"/>
<dbReference type="EMBL" id="CAJNON010000057">
    <property type="protein sequence ID" value="CAF0886276.1"/>
    <property type="molecule type" value="Genomic_DNA"/>
</dbReference>
<dbReference type="PANTHER" id="PTHR38789">
    <property type="entry name" value="REPRESSIBLE PROTEIN GRG1, PUTATIVE (AFU_ORTHOLOGUE AFUA_5G14210)-RELATED"/>
    <property type="match status" value="1"/>
</dbReference>
<feature type="region of interest" description="Disordered" evidence="1">
    <location>
        <begin position="304"/>
        <end position="347"/>
    </location>
</feature>
<dbReference type="GO" id="GO:0016301">
    <property type="term" value="F:kinase activity"/>
    <property type="evidence" value="ECO:0007669"/>
    <property type="project" value="InterPro"/>
</dbReference>
<feature type="compositionally biased region" description="Basic and acidic residues" evidence="1">
    <location>
        <begin position="326"/>
        <end position="347"/>
    </location>
</feature>
<name>A0A813YL86_9BILA</name>
<dbReference type="InterPro" id="IPR016064">
    <property type="entry name" value="NAD/diacylglycerol_kinase_sf"/>
</dbReference>
<dbReference type="InterPro" id="IPR017438">
    <property type="entry name" value="ATP-NAD_kinase_N"/>
</dbReference>
<dbReference type="AlphaFoldDB" id="A0A813YL86"/>
<evidence type="ECO:0000256" key="1">
    <source>
        <dbReference type="SAM" id="MobiDB-lite"/>
    </source>
</evidence>
<protein>
    <recommendedName>
        <fullName evidence="2">DAGKc domain-containing protein</fullName>
    </recommendedName>
</protein>
<dbReference type="PANTHER" id="PTHR38789:SF1">
    <property type="entry name" value="GLUCOSE-REPRESSIBLE GENE PROTEIN-RELATED"/>
    <property type="match status" value="1"/>
</dbReference>
<dbReference type="Pfam" id="PF11034">
    <property type="entry name" value="Grg1"/>
    <property type="match status" value="2"/>
</dbReference>
<comment type="caution">
    <text evidence="3">The sequence shown here is derived from an EMBL/GenBank/DDBJ whole genome shotgun (WGS) entry which is preliminary data.</text>
</comment>
<feature type="region of interest" description="Disordered" evidence="1">
    <location>
        <begin position="180"/>
        <end position="244"/>
    </location>
</feature>
<dbReference type="SUPFAM" id="SSF111331">
    <property type="entry name" value="NAD kinase/diacylglycerol kinase-like"/>
    <property type="match status" value="1"/>
</dbReference>
<evidence type="ECO:0000313" key="3">
    <source>
        <dbReference type="EMBL" id="CAF0886276.1"/>
    </source>
</evidence>
<dbReference type="InterPro" id="IPR020100">
    <property type="entry name" value="Glc-repressible_Grg1"/>
</dbReference>
<gene>
    <name evidence="3" type="ORF">VCS650_LOCUS8526</name>
</gene>
<sequence>MGMENLIIIGGDGSVIQIINALLQYLEKESQTRLDVENDLPVLPCPICIIPTGTTNIICHSIHGNIDHCTPIFHLLFNQQMKIDMSAVFDANYKFVTANFSAGGGYPANALKYFTRYSSYSPKKILQKSFFKAASNKNLKVFLSSVVLFVLRILKKAVDQVKIFDNSHIQKMDKQNKFFKSKTNDNNQVTSGASYEANKSAAKDSDRSVGDRVSHGVDAVKDKVDEKTSEASKEANKNSAENEAKGIVETVKEKAAEAYNYVAGAGGEGEGKGLVETVKEKATEAYHYVAEKVSEATHAVTGEANKEVAKDSNQSVSTRAGAAVDAVKDKVEEKTSGAKAEAHKHDL</sequence>
<evidence type="ECO:0000313" key="4">
    <source>
        <dbReference type="Proteomes" id="UP000663891"/>
    </source>
</evidence>
<feature type="compositionally biased region" description="Basic and acidic residues" evidence="1">
    <location>
        <begin position="201"/>
        <end position="244"/>
    </location>
</feature>
<feature type="domain" description="DAGKc" evidence="2">
    <location>
        <begin position="1"/>
        <end position="92"/>
    </location>
</feature>
<feature type="compositionally biased region" description="Polar residues" evidence="1">
    <location>
        <begin position="184"/>
        <end position="193"/>
    </location>
</feature>
<dbReference type="InterPro" id="IPR001206">
    <property type="entry name" value="Diacylglycerol_kinase_cat_dom"/>
</dbReference>
<dbReference type="Pfam" id="PF00781">
    <property type="entry name" value="DAGK_cat"/>
    <property type="match status" value="1"/>
</dbReference>
<dbReference type="Proteomes" id="UP000663891">
    <property type="component" value="Unassembled WGS sequence"/>
</dbReference>
<organism evidence="3 4">
    <name type="scientific">Adineta steineri</name>
    <dbReference type="NCBI Taxonomy" id="433720"/>
    <lineage>
        <taxon>Eukaryota</taxon>
        <taxon>Metazoa</taxon>
        <taxon>Spiralia</taxon>
        <taxon>Gnathifera</taxon>
        <taxon>Rotifera</taxon>
        <taxon>Eurotatoria</taxon>
        <taxon>Bdelloidea</taxon>
        <taxon>Adinetida</taxon>
        <taxon>Adinetidae</taxon>
        <taxon>Adineta</taxon>
    </lineage>
</organism>
<reference evidence="3" key="1">
    <citation type="submission" date="2021-02" db="EMBL/GenBank/DDBJ databases">
        <authorList>
            <person name="Nowell W R."/>
        </authorList>
    </citation>
    <scope>NUCLEOTIDE SEQUENCE</scope>
</reference>
<dbReference type="Gene3D" id="3.40.50.10330">
    <property type="entry name" value="Probable inorganic polyphosphate/atp-NAD kinase, domain 1"/>
    <property type="match status" value="1"/>
</dbReference>